<keyword evidence="2" id="KW-0902">Two-component regulatory system</keyword>
<evidence type="ECO:0000256" key="3">
    <source>
        <dbReference type="PROSITE-ProRule" id="PRU00169"/>
    </source>
</evidence>
<evidence type="ECO:0000256" key="1">
    <source>
        <dbReference type="ARBA" id="ARBA00022553"/>
    </source>
</evidence>
<dbReference type="Pfam" id="PF00072">
    <property type="entry name" value="Response_reg"/>
    <property type="match status" value="1"/>
</dbReference>
<evidence type="ECO:0000256" key="2">
    <source>
        <dbReference type="ARBA" id="ARBA00023012"/>
    </source>
</evidence>
<dbReference type="InterPro" id="IPR050595">
    <property type="entry name" value="Bact_response_regulator"/>
</dbReference>
<dbReference type="SMART" id="SM00448">
    <property type="entry name" value="REC"/>
    <property type="match status" value="1"/>
</dbReference>
<evidence type="ECO:0000259" key="4">
    <source>
        <dbReference type="PROSITE" id="PS50110"/>
    </source>
</evidence>
<dbReference type="SUPFAM" id="SSF52172">
    <property type="entry name" value="CheY-like"/>
    <property type="match status" value="1"/>
</dbReference>
<dbReference type="GO" id="GO:0000160">
    <property type="term" value="P:phosphorelay signal transduction system"/>
    <property type="evidence" value="ECO:0007669"/>
    <property type="project" value="UniProtKB-KW"/>
</dbReference>
<dbReference type="OrthoDB" id="7578420at2"/>
<dbReference type="PROSITE" id="PS50110">
    <property type="entry name" value="RESPONSE_REGULATORY"/>
    <property type="match status" value="1"/>
</dbReference>
<dbReference type="InterPro" id="IPR001789">
    <property type="entry name" value="Sig_transdc_resp-reg_receiver"/>
</dbReference>
<comment type="caution">
    <text evidence="5">The sequence shown here is derived from an EMBL/GenBank/DDBJ whole genome shotgun (WGS) entry which is preliminary data.</text>
</comment>
<sequence>MMIRQSSNTVLVIDDDADMAEFVSDVASLLGFDPVVAKDGGDCLRQLKAIHPACIVMDVVMPDMDGVELLNKFAELNTDCPIVVMSGYDGKYLDSVALIAEANGLTILGKLQKPFVIDDLEELFAKVEPGVPDGGSKSV</sequence>
<dbReference type="PANTHER" id="PTHR44591:SF14">
    <property type="entry name" value="PROTEIN PILG"/>
    <property type="match status" value="1"/>
</dbReference>
<reference evidence="6" key="1">
    <citation type="submission" date="2019-01" db="EMBL/GenBank/DDBJ databases">
        <title>Gri0909 isolated from a small marine red alga.</title>
        <authorList>
            <person name="Kim J."/>
            <person name="Jeong S.E."/>
            <person name="Jeon C.O."/>
        </authorList>
    </citation>
    <scope>NUCLEOTIDE SEQUENCE [LARGE SCALE GENOMIC DNA]</scope>
    <source>
        <strain evidence="6">Gri0909</strain>
    </source>
</reference>
<evidence type="ECO:0000313" key="6">
    <source>
        <dbReference type="Proteomes" id="UP000287447"/>
    </source>
</evidence>
<gene>
    <name evidence="5" type="ORF">EOI86_09655</name>
</gene>
<dbReference type="Proteomes" id="UP000287447">
    <property type="component" value="Unassembled WGS sequence"/>
</dbReference>
<evidence type="ECO:0000313" key="5">
    <source>
        <dbReference type="EMBL" id="RVU39476.1"/>
    </source>
</evidence>
<keyword evidence="1 3" id="KW-0597">Phosphoprotein</keyword>
<feature type="domain" description="Response regulatory" evidence="4">
    <location>
        <begin position="9"/>
        <end position="128"/>
    </location>
</feature>
<dbReference type="InterPro" id="IPR011006">
    <property type="entry name" value="CheY-like_superfamily"/>
</dbReference>
<name>A0A3S2WVK1_9PROT</name>
<proteinExistence type="predicted"/>
<dbReference type="AlphaFoldDB" id="A0A3S2WVK1"/>
<protein>
    <submittedName>
        <fullName evidence="5">Response regulator</fullName>
    </submittedName>
</protein>
<dbReference type="Gene3D" id="3.40.50.2300">
    <property type="match status" value="1"/>
</dbReference>
<dbReference type="PANTHER" id="PTHR44591">
    <property type="entry name" value="STRESS RESPONSE REGULATOR PROTEIN 1"/>
    <property type="match status" value="1"/>
</dbReference>
<accession>A0A3S2WVK1</accession>
<organism evidence="5 6">
    <name type="scientific">Hwanghaeella grinnelliae</name>
    <dbReference type="NCBI Taxonomy" id="2500179"/>
    <lineage>
        <taxon>Bacteria</taxon>
        <taxon>Pseudomonadati</taxon>
        <taxon>Pseudomonadota</taxon>
        <taxon>Alphaproteobacteria</taxon>
        <taxon>Rhodospirillales</taxon>
        <taxon>Rhodospirillaceae</taxon>
        <taxon>Hwanghaeella</taxon>
    </lineage>
</organism>
<feature type="modified residue" description="4-aspartylphosphate" evidence="3">
    <location>
        <position position="58"/>
    </location>
</feature>
<dbReference type="EMBL" id="SADE01000001">
    <property type="protein sequence ID" value="RVU39476.1"/>
    <property type="molecule type" value="Genomic_DNA"/>
</dbReference>
<keyword evidence="6" id="KW-1185">Reference proteome</keyword>